<comment type="caution">
    <text evidence="1">The sequence shown here is derived from an EMBL/GenBank/DDBJ whole genome shotgun (WGS) entry which is preliminary data.</text>
</comment>
<reference evidence="1 2" key="1">
    <citation type="submission" date="2012-05" db="EMBL/GenBank/DDBJ databases">
        <title>Recombination and specialization in a pathogen metapopulation.</title>
        <authorList>
            <person name="Gardiner A."/>
            <person name="Kemen E."/>
            <person name="Schultz-Larsen T."/>
            <person name="MacLean D."/>
            <person name="Van Oosterhout C."/>
            <person name="Jones J.D.G."/>
        </authorList>
    </citation>
    <scope>NUCLEOTIDE SEQUENCE [LARGE SCALE GENOMIC DNA]</scope>
    <source>
        <strain evidence="1 2">Ac Nc2</strain>
    </source>
</reference>
<keyword evidence="2" id="KW-1185">Reference proteome</keyword>
<evidence type="ECO:0000313" key="1">
    <source>
        <dbReference type="EMBL" id="CCI10318.1"/>
    </source>
</evidence>
<proteinExistence type="predicted"/>
<dbReference type="InParanoid" id="A0A024FT98"/>
<dbReference type="AlphaFoldDB" id="A0A024FT98"/>
<dbReference type="EMBL" id="CAIX01000211">
    <property type="protein sequence ID" value="CCI10318.1"/>
    <property type="molecule type" value="Genomic_DNA"/>
</dbReference>
<dbReference type="Proteomes" id="UP000053237">
    <property type="component" value="Unassembled WGS sequence"/>
</dbReference>
<protein>
    <submittedName>
        <fullName evidence="1">Uncharacterized protein</fullName>
    </submittedName>
</protein>
<name>A0A024FT98_9STRA</name>
<organism evidence="1 2">
    <name type="scientific">Albugo candida</name>
    <dbReference type="NCBI Taxonomy" id="65357"/>
    <lineage>
        <taxon>Eukaryota</taxon>
        <taxon>Sar</taxon>
        <taxon>Stramenopiles</taxon>
        <taxon>Oomycota</taxon>
        <taxon>Peronosporomycetes</taxon>
        <taxon>Albuginales</taxon>
        <taxon>Albuginaceae</taxon>
        <taxon>Albugo</taxon>
    </lineage>
</organism>
<evidence type="ECO:0000313" key="2">
    <source>
        <dbReference type="Proteomes" id="UP000053237"/>
    </source>
</evidence>
<accession>A0A024FT98</accession>
<gene>
    <name evidence="1" type="ORF">BN9_093140</name>
</gene>
<sequence length="78" mass="8484">MANSLSKQNAAVMLCNKSKIAFGTIRATILLPIARTDVAIIITLVNRCFRQSGQYFSETVTSAKTNVLRSKSTLCSCL</sequence>